<feature type="coiled-coil region" evidence="6">
    <location>
        <begin position="306"/>
        <end position="375"/>
    </location>
</feature>
<keyword evidence="6" id="KW-0175">Coiled coil</keyword>
<accession>A0ABY7E3N0</accession>
<sequence length="1327" mass="151535">MCVKIIPTSKQLILGKDRAFTFDEVLSPKTTQGSGKTYTIGGGNVSPVTEDEDGIIPRAVRQMFDLMSIDKSVSYSVKVSYIEIYKEELQDLLEMNSGDKPDLHVREDDKGNTVIIGAREVDCECLDDVMGLLESGSAARHTGSTNMNEKSSRSHSICTITIGQTWTENDVLASQRKPAVDEDAENDDMTHNMFGKFHFVDLAGSERAHKTGNVGDRFKESVHINSGLLALGNVISALGDPKKKSTHIPYRESKITRLLKDSLGGNAKTLMICCVSPSAANFDESLNALKYANRARNIKNLPIVNRDIQSIRFEEMQTEIKALREELARQRTTLGGGNSGWETDPELAAKYAGQVRQLEDQVIRLQTEVNNYRLMTEEAYRQFMQIQSGEVLTKSQDGRLQEWLDLMEEVRSKTSHRVSRDEMESQAVKDLQKQLKKAKEDLQSDEDIFAEKAREVTNFKRKIEEMETMLEEREKALSEADDKLQNQEQTLIEQNMKIEELQKALKPSSSLEEVTLIGESSNLGDGQVTVSAPVTSRLNRPKSVPIHLHKHSEMRYSQLRPPSRNIKTSPALFTLERVMKSFRARSQLLVSRLEDGDEVLHLEFSDGDTAGDQAVHVDSDGDEVNSEGTFVRKGTFRVKKRNVENKENTVPAITVEGEDGVESQRLSIHSGQEVGRSQEVQRQIKQAQLKMLESNKKIRDLGINIRMKEQLIKELVKTGKNAELINKQYAEKIQALEKEREGVKIELAETHKMLTGIEAKEHQETVEKEKLLVEYKKKVETAKARMVSLQRKQKETEKIANMSTQNDKKINDLELAIERMKQQQENLQKRLKDESDRKVKLEREMQKELARVSELEIKNEKQQKLLHRKNEEIASAKRRLRNGSAGTLPPIQGEEQEIDEKKRWLDTEIEKMLRQRQEVETLQEQLKKREDMIARKEALIAERSELEMKKLRSSQVVNKSLLSVSSKLNLVEQRLEEKSRELVSTPDSGMVREDVVKLRSTRDKLNRQRALLDEKLHGGSLLSTSEERRVLELDEGIEALDAAIEYRSDNIRSRQLEVRHSMALAQSEDNFVNRLNSLSADDLKSLLSKYFEKVINLREQERKTSLQSSEMEVKLDEQTRIIRDLEGALQRSAMEVDRRITSQQREYEQKIQLLMHQLMENGNQGNNRVINGHDPAQEQKMSQLEKDLYYYKKTSRELKKRLREYVTSGTIPAQEMDLRASVQSSAGDMGDSHSNFRDSHSARSRDTKISHDRLQAGDRLREDGVRPGSGKPSHHLPSNVTPVKISRKDLRLMSEEEIKLRRSHLKESQTEAQSPHDSLDTGGKNPW</sequence>
<feature type="coiled-coil region" evidence="6">
    <location>
        <begin position="905"/>
        <end position="949"/>
    </location>
</feature>
<evidence type="ECO:0000313" key="9">
    <source>
        <dbReference type="EMBL" id="WAR03106.1"/>
    </source>
</evidence>
<dbReference type="Pfam" id="PF00225">
    <property type="entry name" value="Kinesin"/>
    <property type="match status" value="1"/>
</dbReference>
<dbReference type="PROSITE" id="PS50067">
    <property type="entry name" value="KINESIN_MOTOR_2"/>
    <property type="match status" value="1"/>
</dbReference>
<feature type="coiled-coil region" evidence="6">
    <location>
        <begin position="677"/>
        <end position="879"/>
    </location>
</feature>
<evidence type="ECO:0000256" key="4">
    <source>
        <dbReference type="ARBA" id="ARBA00023212"/>
    </source>
</evidence>
<dbReference type="EMBL" id="CP111015">
    <property type="protein sequence ID" value="WAR03106.1"/>
    <property type="molecule type" value="Genomic_DNA"/>
</dbReference>
<keyword evidence="10" id="KW-1185">Reference proteome</keyword>
<evidence type="ECO:0000256" key="7">
    <source>
        <dbReference type="SAM" id="MobiDB-lite"/>
    </source>
</evidence>
<dbReference type="InterPro" id="IPR027640">
    <property type="entry name" value="Kinesin-like_fam"/>
</dbReference>
<dbReference type="InterPro" id="IPR027417">
    <property type="entry name" value="P-loop_NTPase"/>
</dbReference>
<proteinExistence type="inferred from homology"/>
<evidence type="ECO:0000256" key="3">
    <source>
        <dbReference type="ARBA" id="ARBA00022840"/>
    </source>
</evidence>
<comment type="similarity">
    <text evidence="5">Belongs to the TRAFAC class myosin-kinesin ATPase superfamily. Kinesin family.</text>
</comment>
<dbReference type="PROSITE" id="PS00411">
    <property type="entry name" value="KINESIN_MOTOR_1"/>
    <property type="match status" value="1"/>
</dbReference>
<feature type="coiled-coil region" evidence="6">
    <location>
        <begin position="421"/>
        <end position="504"/>
    </location>
</feature>
<dbReference type="Proteomes" id="UP001164746">
    <property type="component" value="Chromosome 4"/>
</dbReference>
<dbReference type="SUPFAM" id="SSF52540">
    <property type="entry name" value="P-loop containing nucleoside triphosphate hydrolases"/>
    <property type="match status" value="1"/>
</dbReference>
<protein>
    <submittedName>
        <fullName evidence="9">KIF27-like protein</fullName>
    </submittedName>
</protein>
<evidence type="ECO:0000256" key="5">
    <source>
        <dbReference type="PROSITE-ProRule" id="PRU00283"/>
    </source>
</evidence>
<keyword evidence="3" id="KW-0067">ATP-binding</keyword>
<feature type="compositionally biased region" description="Basic and acidic residues" evidence="7">
    <location>
        <begin position="1286"/>
        <end position="1309"/>
    </location>
</feature>
<evidence type="ECO:0000256" key="6">
    <source>
        <dbReference type="SAM" id="Coils"/>
    </source>
</evidence>
<dbReference type="PANTHER" id="PTHR47969">
    <property type="entry name" value="CHROMOSOME-ASSOCIATED KINESIN KIF4A-RELATED"/>
    <property type="match status" value="1"/>
</dbReference>
<gene>
    <name evidence="9" type="ORF">MAR_009664</name>
</gene>
<dbReference type="Gene3D" id="3.40.850.10">
    <property type="entry name" value="Kinesin motor domain"/>
    <property type="match status" value="1"/>
</dbReference>
<comment type="caution">
    <text evidence="5">Lacks conserved residue(s) required for the propagation of feature annotation.</text>
</comment>
<comment type="subcellular location">
    <subcellularLocation>
        <location evidence="1">Cytoplasm</location>
        <location evidence="1">Cytoskeleton</location>
    </subcellularLocation>
</comment>
<keyword evidence="4" id="KW-0206">Cytoskeleton</keyword>
<dbReference type="InterPro" id="IPR036961">
    <property type="entry name" value="Kinesin_motor_dom_sf"/>
</dbReference>
<evidence type="ECO:0000313" key="10">
    <source>
        <dbReference type="Proteomes" id="UP001164746"/>
    </source>
</evidence>
<evidence type="ECO:0000256" key="2">
    <source>
        <dbReference type="ARBA" id="ARBA00022741"/>
    </source>
</evidence>
<keyword evidence="4" id="KW-0963">Cytoplasm</keyword>
<keyword evidence="2" id="KW-0547">Nucleotide-binding</keyword>
<reference evidence="9" key="1">
    <citation type="submission" date="2022-11" db="EMBL/GenBank/DDBJ databases">
        <title>Centuries of genome instability and evolution in soft-shell clam transmissible cancer (bioRxiv).</title>
        <authorList>
            <person name="Hart S.F.M."/>
            <person name="Yonemitsu M.A."/>
            <person name="Giersch R.M."/>
            <person name="Beal B.F."/>
            <person name="Arriagada G."/>
            <person name="Davis B.W."/>
            <person name="Ostrander E.A."/>
            <person name="Goff S.P."/>
            <person name="Metzger M.J."/>
        </authorList>
    </citation>
    <scope>NUCLEOTIDE SEQUENCE</scope>
    <source>
        <strain evidence="9">MELC-2E11</strain>
        <tissue evidence="9">Siphon/mantle</tissue>
    </source>
</reference>
<feature type="domain" description="Kinesin motor" evidence="8">
    <location>
        <begin position="1"/>
        <end position="298"/>
    </location>
</feature>
<dbReference type="PANTHER" id="PTHR47969:SF25">
    <property type="entry name" value="KINESIN MOTOR DOMAIN-CONTAINING PROTEIN"/>
    <property type="match status" value="1"/>
</dbReference>
<evidence type="ECO:0000256" key="1">
    <source>
        <dbReference type="ARBA" id="ARBA00004245"/>
    </source>
</evidence>
<dbReference type="InterPro" id="IPR019821">
    <property type="entry name" value="Kinesin_motor_CS"/>
</dbReference>
<name>A0ABY7E3N0_MYAAR</name>
<dbReference type="SMART" id="SM00129">
    <property type="entry name" value="KISc"/>
    <property type="match status" value="1"/>
</dbReference>
<feature type="region of interest" description="Disordered" evidence="7">
    <location>
        <begin position="1216"/>
        <end position="1327"/>
    </location>
</feature>
<feature type="compositionally biased region" description="Basic and acidic residues" evidence="7">
    <location>
        <begin position="1230"/>
        <end position="1265"/>
    </location>
</feature>
<evidence type="ECO:0000259" key="8">
    <source>
        <dbReference type="PROSITE" id="PS50067"/>
    </source>
</evidence>
<dbReference type="Pfam" id="PF25764">
    <property type="entry name" value="KIF21A_4th"/>
    <property type="match status" value="1"/>
</dbReference>
<dbReference type="PRINTS" id="PR00380">
    <property type="entry name" value="KINESINHEAVY"/>
</dbReference>
<organism evidence="9 10">
    <name type="scientific">Mya arenaria</name>
    <name type="common">Soft-shell clam</name>
    <dbReference type="NCBI Taxonomy" id="6604"/>
    <lineage>
        <taxon>Eukaryota</taxon>
        <taxon>Metazoa</taxon>
        <taxon>Spiralia</taxon>
        <taxon>Lophotrochozoa</taxon>
        <taxon>Mollusca</taxon>
        <taxon>Bivalvia</taxon>
        <taxon>Autobranchia</taxon>
        <taxon>Heteroconchia</taxon>
        <taxon>Euheterodonta</taxon>
        <taxon>Imparidentia</taxon>
        <taxon>Neoheterodontei</taxon>
        <taxon>Myida</taxon>
        <taxon>Myoidea</taxon>
        <taxon>Myidae</taxon>
        <taxon>Mya</taxon>
    </lineage>
</organism>
<dbReference type="InterPro" id="IPR001752">
    <property type="entry name" value="Kinesin_motor_dom"/>
</dbReference>